<dbReference type="GeneID" id="114576535"/>
<dbReference type="Proteomes" id="UP000887567">
    <property type="component" value="Unplaced"/>
</dbReference>
<evidence type="ECO:0000256" key="1">
    <source>
        <dbReference type="SAM" id="Coils"/>
    </source>
</evidence>
<dbReference type="OMA" id="NEMSADK"/>
<keyword evidence="3" id="KW-1185">Reference proteome</keyword>
<dbReference type="OrthoDB" id="8046937at2759"/>
<dbReference type="InterPro" id="IPR036397">
    <property type="entry name" value="RNaseH_sf"/>
</dbReference>
<proteinExistence type="predicted"/>
<reference evidence="2" key="1">
    <citation type="submission" date="2022-11" db="UniProtKB">
        <authorList>
            <consortium name="EnsemblMetazoa"/>
        </authorList>
    </citation>
    <scope>IDENTIFICATION</scope>
</reference>
<keyword evidence="1" id="KW-0175">Coiled coil</keyword>
<feature type="coiled-coil region" evidence="1">
    <location>
        <begin position="79"/>
        <end position="109"/>
    </location>
</feature>
<dbReference type="AlphaFoldDB" id="A0A913YXB5"/>
<organism evidence="2 3">
    <name type="scientific">Exaiptasia diaphana</name>
    <name type="common">Tropical sea anemone</name>
    <name type="synonym">Aiptasia pulchella</name>
    <dbReference type="NCBI Taxonomy" id="2652724"/>
    <lineage>
        <taxon>Eukaryota</taxon>
        <taxon>Metazoa</taxon>
        <taxon>Cnidaria</taxon>
        <taxon>Anthozoa</taxon>
        <taxon>Hexacorallia</taxon>
        <taxon>Actiniaria</taxon>
        <taxon>Aiptasiidae</taxon>
        <taxon>Exaiptasia</taxon>
    </lineage>
</organism>
<name>A0A913YXB5_EXADI</name>
<accession>A0A913YXB5</accession>
<evidence type="ECO:0000313" key="2">
    <source>
        <dbReference type="EnsemblMetazoa" id="XP_028519132.1"/>
    </source>
</evidence>
<sequence>MRFSLLSPADRPGTVDVRYWIVGGTKAVGSLIDKCVTCNKLRAKVQEQKMADLPDDRIEITPPFTNCAVDYFGPFMVKERRKEIKRRELKEALNEMSADKLKAEMLKDNCDYIEFKMNVPSASHMGGVWERQIRTVRNVLASLLQDNGKQLNDESLRTLMCEVEAIVNYRPLTVECLRDPDALAPLSASQLLTMKTKILMAPPGVFQSADQYARKWWRRVQHLANEL</sequence>
<dbReference type="PANTHER" id="PTHR47331:SF5">
    <property type="entry name" value="RIBONUCLEASE H"/>
    <property type="match status" value="1"/>
</dbReference>
<evidence type="ECO:0000313" key="3">
    <source>
        <dbReference type="Proteomes" id="UP000887567"/>
    </source>
</evidence>
<dbReference type="RefSeq" id="XP_028519132.1">
    <property type="nucleotide sequence ID" value="XM_028663331.1"/>
</dbReference>
<dbReference type="Gene3D" id="3.30.420.10">
    <property type="entry name" value="Ribonuclease H-like superfamily/Ribonuclease H"/>
    <property type="match status" value="1"/>
</dbReference>
<protein>
    <submittedName>
        <fullName evidence="2">Uncharacterized protein</fullName>
    </submittedName>
</protein>
<dbReference type="GO" id="GO:0003676">
    <property type="term" value="F:nucleic acid binding"/>
    <property type="evidence" value="ECO:0007669"/>
    <property type="project" value="InterPro"/>
</dbReference>
<dbReference type="EnsemblMetazoa" id="XM_028663331.1">
    <property type="protein sequence ID" value="XP_028519132.1"/>
    <property type="gene ID" value="LOC114576535"/>
</dbReference>
<dbReference type="KEGG" id="epa:114576535"/>
<dbReference type="PANTHER" id="PTHR47331">
    <property type="entry name" value="PHD-TYPE DOMAIN-CONTAINING PROTEIN"/>
    <property type="match status" value="1"/>
</dbReference>